<evidence type="ECO:0000259" key="6">
    <source>
        <dbReference type="Pfam" id="PF00465"/>
    </source>
</evidence>
<evidence type="ECO:0000313" key="9">
    <source>
        <dbReference type="Proteomes" id="UP000198728"/>
    </source>
</evidence>
<dbReference type="InterPro" id="IPR001670">
    <property type="entry name" value="ADH_Fe/GldA"/>
</dbReference>
<evidence type="ECO:0000313" key="8">
    <source>
        <dbReference type="EMBL" id="SFC27211.1"/>
    </source>
</evidence>
<dbReference type="InterPro" id="IPR039697">
    <property type="entry name" value="Alcohol_dehydrogenase_Fe"/>
</dbReference>
<dbReference type="FunFam" id="3.40.50.1970:FF:000003">
    <property type="entry name" value="Alcohol dehydrogenase, iron-containing"/>
    <property type="match status" value="1"/>
</dbReference>
<keyword evidence="3" id="KW-0560">Oxidoreductase</keyword>
<organism evidence="8 9">
    <name type="scientific">Tropicimonas isoalkanivorans</name>
    <dbReference type="NCBI Taxonomy" id="441112"/>
    <lineage>
        <taxon>Bacteria</taxon>
        <taxon>Pseudomonadati</taxon>
        <taxon>Pseudomonadota</taxon>
        <taxon>Alphaproteobacteria</taxon>
        <taxon>Rhodobacterales</taxon>
        <taxon>Roseobacteraceae</taxon>
        <taxon>Tropicimonas</taxon>
    </lineage>
</organism>
<dbReference type="CDD" id="cd14861">
    <property type="entry name" value="Fe-ADH-like"/>
    <property type="match status" value="1"/>
</dbReference>
<protein>
    <submittedName>
        <fullName evidence="8">Alcohol dehydrogenase, class IV</fullName>
    </submittedName>
</protein>
<dbReference type="InterPro" id="IPR056798">
    <property type="entry name" value="ADH_Fe_C"/>
</dbReference>
<dbReference type="GO" id="GO:0004022">
    <property type="term" value="F:alcohol dehydrogenase (NAD+) activity"/>
    <property type="evidence" value="ECO:0007669"/>
    <property type="project" value="UniProtKB-EC"/>
</dbReference>
<dbReference type="Proteomes" id="UP000198728">
    <property type="component" value="Unassembled WGS sequence"/>
</dbReference>
<evidence type="ECO:0000256" key="1">
    <source>
        <dbReference type="ARBA" id="ARBA00001962"/>
    </source>
</evidence>
<dbReference type="STRING" id="441112.SAMN04488094_103278"/>
<name>A0A1I1HTM2_9RHOB</name>
<comment type="similarity">
    <text evidence="2">Belongs to the iron-containing alcohol dehydrogenase family.</text>
</comment>
<dbReference type="OrthoDB" id="9815791at2"/>
<keyword evidence="9" id="KW-1185">Reference proteome</keyword>
<comment type="catalytic activity">
    <reaction evidence="5">
        <text>a primary alcohol + NAD(+) = an aldehyde + NADH + H(+)</text>
        <dbReference type="Rhea" id="RHEA:10736"/>
        <dbReference type="ChEBI" id="CHEBI:15378"/>
        <dbReference type="ChEBI" id="CHEBI:15734"/>
        <dbReference type="ChEBI" id="CHEBI:17478"/>
        <dbReference type="ChEBI" id="CHEBI:57540"/>
        <dbReference type="ChEBI" id="CHEBI:57945"/>
        <dbReference type="EC" id="1.1.1.1"/>
    </reaction>
</comment>
<gene>
    <name evidence="8" type="ORF">SAMN04488094_103278</name>
</gene>
<comment type="cofactor">
    <cofactor evidence="1">
        <name>Fe cation</name>
        <dbReference type="ChEBI" id="CHEBI:24875"/>
    </cofactor>
</comment>
<evidence type="ECO:0000256" key="4">
    <source>
        <dbReference type="ARBA" id="ARBA00023027"/>
    </source>
</evidence>
<evidence type="ECO:0000256" key="3">
    <source>
        <dbReference type="ARBA" id="ARBA00023002"/>
    </source>
</evidence>
<dbReference type="PANTHER" id="PTHR11496:SF102">
    <property type="entry name" value="ALCOHOL DEHYDROGENASE 4"/>
    <property type="match status" value="1"/>
</dbReference>
<dbReference type="Gene3D" id="1.20.1090.10">
    <property type="entry name" value="Dehydroquinate synthase-like - alpha domain"/>
    <property type="match status" value="1"/>
</dbReference>
<sequence length="376" mass="38475">MALIQFVNKVWFGSGELKRLATELKRLGIARPLICTDTGIRAAGPLDGVLAALGDAEGAVFDGTPPNPTEPSVEAALRMYATEGCDGLVAVGGGSSIDLAKAVNLRLSHPAPLAQYETAAKGQGKIGEVGPLIAIPTTAGTGTEVSVGTMILTHDGRKSTIASPNLIPTVAICDPDLTLGLPGGLTAATGMDAVTHCIEAVLSPLYNPVADAIGLDGLARALKGGALERAVADGSDAAARSDMMMAAMQGALAFTKGLGAVHSMSHAAGRVERLKLHHGTLNAVILPGVLRFNAPHVPDRMDRLAEAAGVATGGDLPEAIEALNARLGLPASLAELGVTPDLIDEMVAHALKDVSTFTNPAKMTGEDFRTLFLDLL</sequence>
<keyword evidence="4" id="KW-0520">NAD</keyword>
<feature type="domain" description="Alcohol dehydrogenase iron-type/glycerol dehydrogenase GldA" evidence="6">
    <location>
        <begin position="9"/>
        <end position="175"/>
    </location>
</feature>
<dbReference type="GO" id="GO:0046872">
    <property type="term" value="F:metal ion binding"/>
    <property type="evidence" value="ECO:0007669"/>
    <property type="project" value="InterPro"/>
</dbReference>
<evidence type="ECO:0000256" key="5">
    <source>
        <dbReference type="ARBA" id="ARBA00049243"/>
    </source>
</evidence>
<dbReference type="Gene3D" id="3.40.50.1970">
    <property type="match status" value="1"/>
</dbReference>
<dbReference type="SUPFAM" id="SSF56796">
    <property type="entry name" value="Dehydroquinate synthase-like"/>
    <property type="match status" value="1"/>
</dbReference>
<accession>A0A1I1HTM2</accession>
<dbReference type="InterPro" id="IPR018211">
    <property type="entry name" value="ADH_Fe_CS"/>
</dbReference>
<reference evidence="8 9" key="1">
    <citation type="submission" date="2016-10" db="EMBL/GenBank/DDBJ databases">
        <authorList>
            <person name="de Groot N.N."/>
        </authorList>
    </citation>
    <scope>NUCLEOTIDE SEQUENCE [LARGE SCALE GENOMIC DNA]</scope>
    <source>
        <strain evidence="8 9">DSM 19548</strain>
    </source>
</reference>
<proteinExistence type="inferred from homology"/>
<dbReference type="Pfam" id="PF25137">
    <property type="entry name" value="ADH_Fe_C"/>
    <property type="match status" value="1"/>
</dbReference>
<dbReference type="PROSITE" id="PS00913">
    <property type="entry name" value="ADH_IRON_1"/>
    <property type="match status" value="1"/>
</dbReference>
<dbReference type="RefSeq" id="WP_093360245.1">
    <property type="nucleotide sequence ID" value="NZ_FOLG01000003.1"/>
</dbReference>
<evidence type="ECO:0000256" key="2">
    <source>
        <dbReference type="ARBA" id="ARBA00007358"/>
    </source>
</evidence>
<dbReference type="AlphaFoldDB" id="A0A1I1HTM2"/>
<feature type="domain" description="Fe-containing alcohol dehydrogenase-like C-terminal" evidence="7">
    <location>
        <begin position="186"/>
        <end position="372"/>
    </location>
</feature>
<evidence type="ECO:0000259" key="7">
    <source>
        <dbReference type="Pfam" id="PF25137"/>
    </source>
</evidence>
<dbReference type="PANTHER" id="PTHR11496">
    <property type="entry name" value="ALCOHOL DEHYDROGENASE"/>
    <property type="match status" value="1"/>
</dbReference>
<dbReference type="EMBL" id="FOLG01000003">
    <property type="protein sequence ID" value="SFC27211.1"/>
    <property type="molecule type" value="Genomic_DNA"/>
</dbReference>
<dbReference type="Pfam" id="PF00465">
    <property type="entry name" value="Fe-ADH"/>
    <property type="match status" value="1"/>
</dbReference>